<dbReference type="EMBL" id="JBHSDU010000015">
    <property type="protein sequence ID" value="MFC4313646.1"/>
    <property type="molecule type" value="Genomic_DNA"/>
</dbReference>
<organism evidence="1 2">
    <name type="scientific">Steroidobacter flavus</name>
    <dbReference type="NCBI Taxonomy" id="1842136"/>
    <lineage>
        <taxon>Bacteria</taxon>
        <taxon>Pseudomonadati</taxon>
        <taxon>Pseudomonadota</taxon>
        <taxon>Gammaproteobacteria</taxon>
        <taxon>Steroidobacterales</taxon>
        <taxon>Steroidobacteraceae</taxon>
        <taxon>Steroidobacter</taxon>
    </lineage>
</organism>
<evidence type="ECO:0000313" key="1">
    <source>
        <dbReference type="EMBL" id="MFC4313646.1"/>
    </source>
</evidence>
<protein>
    <recommendedName>
        <fullName evidence="3">ThuA-like domain-containing protein</fullName>
    </recommendedName>
</protein>
<sequence>MSKPINILLQTTIEPTENDWHIGRFSMLRDYLASLTSPEGEPLFRVTARDRDPVGQSDSVLSALDRSDYDELWLFAVDVGNGLNDEDRAGILRFRARGGGVMITRDHMDLGCSICDLGAIGAAHVFHTHNAGPTVPPPDDTGTPQIQWPNFHSGANGSAQRVEAVQPVHPVMRDAESESGVVMFLPAHPHEGAVIAPASAPHARVIATGQSLASGKRFNIAVAFERTETDGPAIAESTFHHFADYNWDPRRGSPDFVSETPVYELPNSPAMTSVHRYVRNVALWLGGRL</sequence>
<dbReference type="RefSeq" id="WP_380604147.1">
    <property type="nucleotide sequence ID" value="NZ_JBHSDU010000015.1"/>
</dbReference>
<name>A0ABV8T1R3_9GAMM</name>
<proteinExistence type="predicted"/>
<comment type="caution">
    <text evidence="1">The sequence shown here is derived from an EMBL/GenBank/DDBJ whole genome shotgun (WGS) entry which is preliminary data.</text>
</comment>
<gene>
    <name evidence="1" type="ORF">ACFPN2_31525</name>
</gene>
<evidence type="ECO:0008006" key="3">
    <source>
        <dbReference type="Google" id="ProtNLM"/>
    </source>
</evidence>
<keyword evidence="2" id="KW-1185">Reference proteome</keyword>
<reference evidence="2" key="1">
    <citation type="journal article" date="2019" name="Int. J. Syst. Evol. Microbiol.">
        <title>The Global Catalogue of Microorganisms (GCM) 10K type strain sequencing project: providing services to taxonomists for standard genome sequencing and annotation.</title>
        <authorList>
            <consortium name="The Broad Institute Genomics Platform"/>
            <consortium name="The Broad Institute Genome Sequencing Center for Infectious Disease"/>
            <person name="Wu L."/>
            <person name="Ma J."/>
        </authorList>
    </citation>
    <scope>NUCLEOTIDE SEQUENCE [LARGE SCALE GENOMIC DNA]</scope>
    <source>
        <strain evidence="2">CGMCC 1.10759</strain>
    </source>
</reference>
<accession>A0ABV8T1R3</accession>
<dbReference type="Proteomes" id="UP001595904">
    <property type="component" value="Unassembled WGS sequence"/>
</dbReference>
<evidence type="ECO:0000313" key="2">
    <source>
        <dbReference type="Proteomes" id="UP001595904"/>
    </source>
</evidence>